<proteinExistence type="predicted"/>
<sequence>MKKCALALSALIAAFVASGTQAMSPKKIDSTKHTTAKLQDIIKQQGSVILNTGPGVFDRYVSNSGQCGQGQFARAAYAPTADSSSAFVGYRCISGSDM</sequence>
<dbReference type="AlphaFoldDB" id="A0A285PEV7"/>
<evidence type="ECO:0000313" key="2">
    <source>
        <dbReference type="EMBL" id="SNZ20259.1"/>
    </source>
</evidence>
<feature type="chain" id="PRO_5012786703" evidence="1">
    <location>
        <begin position="23"/>
        <end position="98"/>
    </location>
</feature>
<dbReference type="RefSeq" id="WP_097154625.1">
    <property type="nucleotide sequence ID" value="NZ_OBEL01000004.1"/>
</dbReference>
<gene>
    <name evidence="2" type="ORF">SAMN06265368_3362</name>
</gene>
<accession>A0A285PEV7</accession>
<name>A0A285PEV7_9HYPH</name>
<dbReference type="Proteomes" id="UP000219439">
    <property type="component" value="Unassembled WGS sequence"/>
</dbReference>
<dbReference type="OrthoDB" id="7870801at2"/>
<keyword evidence="3" id="KW-1185">Reference proteome</keyword>
<keyword evidence="1" id="KW-0732">Signal</keyword>
<organism evidence="2 3">
    <name type="scientific">Cohaesibacter gelatinilyticus</name>
    <dbReference type="NCBI Taxonomy" id="372072"/>
    <lineage>
        <taxon>Bacteria</taxon>
        <taxon>Pseudomonadati</taxon>
        <taxon>Pseudomonadota</taxon>
        <taxon>Alphaproteobacteria</taxon>
        <taxon>Hyphomicrobiales</taxon>
        <taxon>Cohaesibacteraceae</taxon>
    </lineage>
</organism>
<feature type="signal peptide" evidence="1">
    <location>
        <begin position="1"/>
        <end position="22"/>
    </location>
</feature>
<dbReference type="EMBL" id="OBEL01000004">
    <property type="protein sequence ID" value="SNZ20259.1"/>
    <property type="molecule type" value="Genomic_DNA"/>
</dbReference>
<reference evidence="2 3" key="1">
    <citation type="submission" date="2017-09" db="EMBL/GenBank/DDBJ databases">
        <authorList>
            <person name="Ehlers B."/>
            <person name="Leendertz F.H."/>
        </authorList>
    </citation>
    <scope>NUCLEOTIDE SEQUENCE [LARGE SCALE GENOMIC DNA]</scope>
    <source>
        <strain evidence="2 3">DSM 18289</strain>
    </source>
</reference>
<evidence type="ECO:0000256" key="1">
    <source>
        <dbReference type="SAM" id="SignalP"/>
    </source>
</evidence>
<protein>
    <submittedName>
        <fullName evidence="2">Uncharacterized protein</fullName>
    </submittedName>
</protein>
<evidence type="ECO:0000313" key="3">
    <source>
        <dbReference type="Proteomes" id="UP000219439"/>
    </source>
</evidence>